<dbReference type="InterPro" id="IPR008862">
    <property type="entry name" value="Tcp11"/>
</dbReference>
<reference evidence="2" key="2">
    <citation type="submission" date="2025-09" db="UniProtKB">
        <authorList>
            <consortium name="Ensembl"/>
        </authorList>
    </citation>
    <scope>IDENTIFICATION</scope>
</reference>
<dbReference type="GeneTree" id="ENSGT00940000160792"/>
<protein>
    <submittedName>
        <fullName evidence="2">T-complex 11 family, X-linked 2</fullName>
    </submittedName>
</protein>
<dbReference type="PANTHER" id="PTHR12832:SF21">
    <property type="entry name" value="T-COMPLEX PROTEIN 11 X-LINKED PROTEIN 1-RELATED"/>
    <property type="match status" value="1"/>
</dbReference>
<evidence type="ECO:0000313" key="2">
    <source>
        <dbReference type="Ensembl" id="ENSJJAP00000000597.1"/>
    </source>
</evidence>
<evidence type="ECO:0000256" key="1">
    <source>
        <dbReference type="ARBA" id="ARBA00010954"/>
    </source>
</evidence>
<dbReference type="GO" id="GO:0036126">
    <property type="term" value="C:sperm flagellum"/>
    <property type="evidence" value="ECO:0007669"/>
    <property type="project" value="TreeGrafter"/>
</dbReference>
<dbReference type="OMA" id="QIVMCAS"/>
<accession>A0A8C5JXP0</accession>
<keyword evidence="3" id="KW-1185">Reference proteome</keyword>
<proteinExistence type="inferred from homology"/>
<dbReference type="GO" id="GO:0001669">
    <property type="term" value="C:acrosomal vesicle"/>
    <property type="evidence" value="ECO:0007669"/>
    <property type="project" value="TreeGrafter"/>
</dbReference>
<dbReference type="Ensembl" id="ENSJJAT00000000630.1">
    <property type="protein sequence ID" value="ENSJJAP00000000597.1"/>
    <property type="gene ID" value="ENSJJAG00000000494.1"/>
</dbReference>
<dbReference type="AlphaFoldDB" id="A0A8C5JXP0"/>
<dbReference type="PANTHER" id="PTHR12832">
    <property type="entry name" value="TESTIS-SPECIFIC PROTEIN PBS13 T-COMPLEX 11"/>
    <property type="match status" value="1"/>
</dbReference>
<organism evidence="2 3">
    <name type="scientific">Jaculus jaculus</name>
    <name type="common">Lesser Egyptian jerboa</name>
    <dbReference type="NCBI Taxonomy" id="51337"/>
    <lineage>
        <taxon>Eukaryota</taxon>
        <taxon>Metazoa</taxon>
        <taxon>Chordata</taxon>
        <taxon>Craniata</taxon>
        <taxon>Vertebrata</taxon>
        <taxon>Euteleostomi</taxon>
        <taxon>Mammalia</taxon>
        <taxon>Eutheria</taxon>
        <taxon>Euarchontoglires</taxon>
        <taxon>Glires</taxon>
        <taxon>Rodentia</taxon>
        <taxon>Myomorpha</taxon>
        <taxon>Dipodoidea</taxon>
        <taxon>Dipodidae</taxon>
        <taxon>Dipodinae</taxon>
        <taxon>Jaculus</taxon>
    </lineage>
</organism>
<evidence type="ECO:0000313" key="3">
    <source>
        <dbReference type="Proteomes" id="UP000694385"/>
    </source>
</evidence>
<dbReference type="GO" id="GO:0010737">
    <property type="term" value="P:protein kinase A signaling"/>
    <property type="evidence" value="ECO:0007669"/>
    <property type="project" value="TreeGrafter"/>
</dbReference>
<sequence>SKTSVVPTTDIIETLNEVSNLSIDQEIVISQDLSVEKDLAQESMDTKFVEQMCEAFWDHLKEQLSNTPPDFSCVLELLINIKHILITLLLPRQTGLRNEIEETLNMDLLKQETEHGTLDFPLLSTNILHVMALLCVPFRDEAVQNLESIKDPVELLRGIFQVLILMKRDMANYTIRNVQPYLQEHSFQDERDEFQKLLNKQPNLLKRTTKWITRAATDLITRMRASNAPSTSLSMALSFPVTEVNPEPPSLTMVLYQGYLNLVLRDHGNEEFPETLMMDRARLQIMKAKLYDLTILASVLLVAKSFSYGVLFSSPKFVEKLKCITMALTEDFIIEPEEVMRRVSEQVSEEIHQGLKDKGLKALSRKNRASLVGQLQNIAKKENDVRIIIEQRIHLFLKRCLVRGMQESLINSAGGLLFIEAELAELGWKFVNLMHHNQDVFSPYYADILKDVLSSPNLEENDMPVK</sequence>
<dbReference type="Pfam" id="PF05794">
    <property type="entry name" value="Tcp11"/>
    <property type="match status" value="1"/>
</dbReference>
<dbReference type="GO" id="GO:1902490">
    <property type="term" value="P:regulation of sperm capacitation"/>
    <property type="evidence" value="ECO:0007669"/>
    <property type="project" value="TreeGrafter"/>
</dbReference>
<reference evidence="2" key="1">
    <citation type="submission" date="2025-08" db="UniProtKB">
        <authorList>
            <consortium name="Ensembl"/>
        </authorList>
    </citation>
    <scope>IDENTIFICATION</scope>
</reference>
<comment type="similarity">
    <text evidence="1">Belongs to the TCP11 family.</text>
</comment>
<name>A0A8C5JXP0_JACJA</name>
<dbReference type="Proteomes" id="UP000694385">
    <property type="component" value="Unassembled WGS sequence"/>
</dbReference>